<dbReference type="GO" id="GO:0006508">
    <property type="term" value="P:proteolysis"/>
    <property type="evidence" value="ECO:0007669"/>
    <property type="project" value="InterPro"/>
</dbReference>
<reference evidence="2 3" key="1">
    <citation type="submission" date="2016-09" db="EMBL/GenBank/DDBJ databases">
        <title>Complete genome sequencing of Streptomyces lydicus 103 and metabolic pathways analysis of antibiotic biosynthesis.</title>
        <authorList>
            <person name="Jia N."/>
            <person name="Ding M.-Z."/>
            <person name="Gao F."/>
            <person name="Yuan Y.-J."/>
        </authorList>
    </citation>
    <scope>NUCLEOTIDE SEQUENCE [LARGE SCALE GENOMIC DNA]</scope>
    <source>
        <strain evidence="2 3">103</strain>
    </source>
</reference>
<dbReference type="InterPro" id="IPR011600">
    <property type="entry name" value="Pept_C14_caspase"/>
</dbReference>
<dbReference type="InterPro" id="IPR029030">
    <property type="entry name" value="Caspase-like_dom_sf"/>
</dbReference>
<name>A0A1D7VSM1_9ACTN</name>
<sequence>MKLMLTDPGLGGWPPEQVVDLQDPSDAIQPILQIRRLAQEAMGTFLLYYAGHGLISPSGELILTVAGTDPEHADVTGIEYSRVKRALVSCPAEVKIVILDCCYSGRAIEALSVDAVDHATAATGVYTLTAADLTAHVPPLAEQDGVPTSFTGQLLEVLHKGLPAESPWLTLETIYPHLKARLRQAGLPRPNQRSTDSVARFRFVRNNAWTSAGSAVADASAAQPTAPAGRDFDLVEGGGYNITQVDAHRHDVIALVADPHRRSRGRPPYFPVVSGEDRHGYNIAQVDAYIERHRVEPASLADALRMLLADLGIPLVTERRPRRGKTAKIKRTCAIHGDEQLLGFVKVGLLGFTPGVVAFSDTHVVVRTVDRRVRVPYSRLHDVTFSHSSRWEGWGAGLAAGASQVTTLIVGFAGSEVKIEECNQHPLQDTLNQTWPALKDLLKNHPEWFRADTRNE</sequence>
<dbReference type="NCBIfam" id="NF047832">
    <property type="entry name" value="caspase_w_EACC1"/>
    <property type="match status" value="1"/>
</dbReference>
<dbReference type="GO" id="GO:0004197">
    <property type="term" value="F:cysteine-type endopeptidase activity"/>
    <property type="evidence" value="ECO:0007669"/>
    <property type="project" value="InterPro"/>
</dbReference>
<proteinExistence type="predicted"/>
<gene>
    <name evidence="2" type="ORF">SL103_28700</name>
</gene>
<feature type="domain" description="Peptidase C14 caspase" evidence="1">
    <location>
        <begin position="36"/>
        <end position="182"/>
    </location>
</feature>
<evidence type="ECO:0000313" key="3">
    <source>
        <dbReference type="Proteomes" id="UP000094094"/>
    </source>
</evidence>
<dbReference type="AlphaFoldDB" id="A0A1D7VSM1"/>
<dbReference type="Proteomes" id="UP000094094">
    <property type="component" value="Chromosome"/>
</dbReference>
<organism evidence="2 3">
    <name type="scientific">Streptomyces lydicus</name>
    <dbReference type="NCBI Taxonomy" id="47763"/>
    <lineage>
        <taxon>Bacteria</taxon>
        <taxon>Bacillati</taxon>
        <taxon>Actinomycetota</taxon>
        <taxon>Actinomycetes</taxon>
        <taxon>Kitasatosporales</taxon>
        <taxon>Streptomycetaceae</taxon>
        <taxon>Streptomyces</taxon>
    </lineage>
</organism>
<dbReference type="Gene3D" id="3.40.50.1460">
    <property type="match status" value="1"/>
</dbReference>
<protein>
    <recommendedName>
        <fullName evidence="1">Peptidase C14 caspase domain-containing protein</fullName>
    </recommendedName>
</protein>
<accession>A0A1D7VSM1</accession>
<dbReference type="KEGG" id="slc:SL103_28700"/>
<dbReference type="SUPFAM" id="SSF52129">
    <property type="entry name" value="Caspase-like"/>
    <property type="match status" value="1"/>
</dbReference>
<dbReference type="Pfam" id="PF00656">
    <property type="entry name" value="Peptidase_C14"/>
    <property type="match status" value="1"/>
</dbReference>
<dbReference type="EMBL" id="CP017157">
    <property type="protein sequence ID" value="AOP49694.1"/>
    <property type="molecule type" value="Genomic_DNA"/>
</dbReference>
<keyword evidence="3" id="KW-1185">Reference proteome</keyword>
<evidence type="ECO:0000259" key="1">
    <source>
        <dbReference type="Pfam" id="PF00656"/>
    </source>
</evidence>
<evidence type="ECO:0000313" key="2">
    <source>
        <dbReference type="EMBL" id="AOP49694.1"/>
    </source>
</evidence>